<proteinExistence type="predicted"/>
<organism evidence="1 2">
    <name type="scientific">Dallia pectoralis</name>
    <name type="common">Alaska blackfish</name>
    <dbReference type="NCBI Taxonomy" id="75939"/>
    <lineage>
        <taxon>Eukaryota</taxon>
        <taxon>Metazoa</taxon>
        <taxon>Chordata</taxon>
        <taxon>Craniata</taxon>
        <taxon>Vertebrata</taxon>
        <taxon>Euteleostomi</taxon>
        <taxon>Actinopterygii</taxon>
        <taxon>Neopterygii</taxon>
        <taxon>Teleostei</taxon>
        <taxon>Protacanthopterygii</taxon>
        <taxon>Esociformes</taxon>
        <taxon>Umbridae</taxon>
        <taxon>Dallia</taxon>
    </lineage>
</organism>
<comment type="caution">
    <text evidence="1">The sequence shown here is derived from an EMBL/GenBank/DDBJ whole genome shotgun (WGS) entry which is preliminary data.</text>
</comment>
<dbReference type="EMBL" id="CM055759">
    <property type="protein sequence ID" value="KAJ7987471.1"/>
    <property type="molecule type" value="Genomic_DNA"/>
</dbReference>
<sequence>MVAPGSGQKNPHEEMFTPALDAIMQPWQTEVAVGLQRCHPNEDKCLALERFVEIGGIAVTTPTTNTETIAGGTGRPDTRGHPRHTRHPSGSD</sequence>
<accession>A0ACC2F7V9</accession>
<evidence type="ECO:0000313" key="1">
    <source>
        <dbReference type="EMBL" id="KAJ7987471.1"/>
    </source>
</evidence>
<keyword evidence="2" id="KW-1185">Reference proteome</keyword>
<protein>
    <submittedName>
        <fullName evidence="1">Uncharacterized protein</fullName>
    </submittedName>
</protein>
<dbReference type="Proteomes" id="UP001157502">
    <property type="component" value="Chromosome 32"/>
</dbReference>
<evidence type="ECO:0000313" key="2">
    <source>
        <dbReference type="Proteomes" id="UP001157502"/>
    </source>
</evidence>
<gene>
    <name evidence="1" type="ORF">DPEC_G00326840</name>
</gene>
<reference evidence="1" key="1">
    <citation type="submission" date="2021-05" db="EMBL/GenBank/DDBJ databases">
        <authorList>
            <person name="Pan Q."/>
            <person name="Jouanno E."/>
            <person name="Zahm M."/>
            <person name="Klopp C."/>
            <person name="Cabau C."/>
            <person name="Louis A."/>
            <person name="Berthelot C."/>
            <person name="Parey E."/>
            <person name="Roest Crollius H."/>
            <person name="Montfort J."/>
            <person name="Robinson-Rechavi M."/>
            <person name="Bouchez O."/>
            <person name="Lampietro C."/>
            <person name="Lopez Roques C."/>
            <person name="Donnadieu C."/>
            <person name="Postlethwait J."/>
            <person name="Bobe J."/>
            <person name="Dillon D."/>
            <person name="Chandos A."/>
            <person name="von Hippel F."/>
            <person name="Guiguen Y."/>
        </authorList>
    </citation>
    <scope>NUCLEOTIDE SEQUENCE</scope>
    <source>
        <strain evidence="1">YG-Jan2019</strain>
    </source>
</reference>
<name>A0ACC2F7V9_DALPE</name>